<dbReference type="PANTHER" id="PTHR43271:SF1">
    <property type="entry name" value="INNER MEMBRANE TRANSPORT PROTEIN YNFM"/>
    <property type="match status" value="1"/>
</dbReference>
<keyword evidence="11" id="KW-1185">Reference proteome</keyword>
<feature type="transmembrane region" description="Helical" evidence="8">
    <location>
        <begin position="160"/>
        <end position="178"/>
    </location>
</feature>
<feature type="transmembrane region" description="Helical" evidence="8">
    <location>
        <begin position="328"/>
        <end position="350"/>
    </location>
</feature>
<dbReference type="Gene3D" id="1.20.1250.20">
    <property type="entry name" value="MFS general substrate transporter like domains"/>
    <property type="match status" value="1"/>
</dbReference>
<dbReference type="GO" id="GO:0022857">
    <property type="term" value="F:transmembrane transporter activity"/>
    <property type="evidence" value="ECO:0007669"/>
    <property type="project" value="InterPro"/>
</dbReference>
<dbReference type="PROSITE" id="PS50850">
    <property type="entry name" value="MFS"/>
    <property type="match status" value="1"/>
</dbReference>
<accession>A0A969WAV4</accession>
<dbReference type="CDD" id="cd17324">
    <property type="entry name" value="MFS_NepI_like"/>
    <property type="match status" value="1"/>
</dbReference>
<keyword evidence="5 8" id="KW-0812">Transmembrane</keyword>
<evidence type="ECO:0000256" key="6">
    <source>
        <dbReference type="ARBA" id="ARBA00022989"/>
    </source>
</evidence>
<dbReference type="RefSeq" id="WP_168148906.1">
    <property type="nucleotide sequence ID" value="NZ_JAAVXB010000008.1"/>
</dbReference>
<dbReference type="AlphaFoldDB" id="A0A969WAV4"/>
<feature type="transmembrane region" description="Helical" evidence="8">
    <location>
        <begin position="303"/>
        <end position="322"/>
    </location>
</feature>
<comment type="caution">
    <text evidence="10">The sequence shown here is derived from an EMBL/GenBank/DDBJ whole genome shotgun (WGS) entry which is preliminary data.</text>
</comment>
<dbReference type="InterPro" id="IPR036259">
    <property type="entry name" value="MFS_trans_sf"/>
</dbReference>
<feature type="transmembrane region" description="Helical" evidence="8">
    <location>
        <begin position="37"/>
        <end position="61"/>
    </location>
</feature>
<proteinExistence type="inferred from homology"/>
<dbReference type="Proteomes" id="UP000653472">
    <property type="component" value="Unassembled WGS sequence"/>
</dbReference>
<keyword evidence="6 8" id="KW-1133">Transmembrane helix</keyword>
<evidence type="ECO:0000256" key="2">
    <source>
        <dbReference type="ARBA" id="ARBA00008335"/>
    </source>
</evidence>
<dbReference type="InterPro" id="IPR011701">
    <property type="entry name" value="MFS"/>
</dbReference>
<dbReference type="SUPFAM" id="SSF103473">
    <property type="entry name" value="MFS general substrate transporter"/>
    <property type="match status" value="1"/>
</dbReference>
<evidence type="ECO:0000256" key="3">
    <source>
        <dbReference type="ARBA" id="ARBA00022448"/>
    </source>
</evidence>
<feature type="transmembrane region" description="Helical" evidence="8">
    <location>
        <begin position="73"/>
        <end position="93"/>
    </location>
</feature>
<reference evidence="10" key="1">
    <citation type="submission" date="2020-03" db="EMBL/GenBank/DDBJ databases">
        <title>Solimonas marina sp. nov., isolated from deep seawater of the Pacific Ocean.</title>
        <authorList>
            <person name="Liu X."/>
            <person name="Lai Q."/>
            <person name="Sun F."/>
            <person name="Gai Y."/>
            <person name="Li G."/>
            <person name="Shao Z."/>
        </authorList>
    </citation>
    <scope>NUCLEOTIDE SEQUENCE</scope>
    <source>
        <strain evidence="10">C16B3</strain>
    </source>
</reference>
<feature type="transmembrane region" description="Helical" evidence="8">
    <location>
        <begin position="100"/>
        <end position="120"/>
    </location>
</feature>
<name>A0A969WAV4_9GAMM</name>
<feature type="transmembrane region" description="Helical" evidence="8">
    <location>
        <begin position="190"/>
        <end position="210"/>
    </location>
</feature>
<dbReference type="EMBL" id="JAAVXB010000008">
    <property type="protein sequence ID" value="NKF23592.1"/>
    <property type="molecule type" value="Genomic_DNA"/>
</dbReference>
<protein>
    <submittedName>
        <fullName evidence="10">MFS transporter</fullName>
    </submittedName>
</protein>
<dbReference type="PROSITE" id="PS00216">
    <property type="entry name" value="SUGAR_TRANSPORT_1"/>
    <property type="match status" value="1"/>
</dbReference>
<dbReference type="InterPro" id="IPR005829">
    <property type="entry name" value="Sugar_transporter_CS"/>
</dbReference>
<evidence type="ECO:0000256" key="4">
    <source>
        <dbReference type="ARBA" id="ARBA00022475"/>
    </source>
</evidence>
<comment type="subcellular location">
    <subcellularLocation>
        <location evidence="1">Cell membrane</location>
        <topology evidence="1">Multi-pass membrane protein</topology>
    </subcellularLocation>
</comment>
<comment type="similarity">
    <text evidence="2">Belongs to the major facilitator superfamily.</text>
</comment>
<dbReference type="InterPro" id="IPR020846">
    <property type="entry name" value="MFS_dom"/>
</dbReference>
<feature type="transmembrane region" description="Helical" evidence="8">
    <location>
        <begin position="239"/>
        <end position="260"/>
    </location>
</feature>
<organism evidence="10 11">
    <name type="scientific">Solimonas marina</name>
    <dbReference type="NCBI Taxonomy" id="2714601"/>
    <lineage>
        <taxon>Bacteria</taxon>
        <taxon>Pseudomonadati</taxon>
        <taxon>Pseudomonadota</taxon>
        <taxon>Gammaproteobacteria</taxon>
        <taxon>Nevskiales</taxon>
        <taxon>Nevskiaceae</taxon>
        <taxon>Solimonas</taxon>
    </lineage>
</organism>
<evidence type="ECO:0000256" key="5">
    <source>
        <dbReference type="ARBA" id="ARBA00022692"/>
    </source>
</evidence>
<feature type="transmembrane region" description="Helical" evidence="8">
    <location>
        <begin position="276"/>
        <end position="296"/>
    </location>
</feature>
<dbReference type="PANTHER" id="PTHR43271">
    <property type="entry name" value="BLL2771 PROTEIN"/>
    <property type="match status" value="1"/>
</dbReference>
<evidence type="ECO:0000256" key="7">
    <source>
        <dbReference type="ARBA" id="ARBA00023136"/>
    </source>
</evidence>
<keyword evidence="4" id="KW-1003">Cell membrane</keyword>
<feature type="domain" description="Major facilitator superfamily (MFS) profile" evidence="9">
    <location>
        <begin position="31"/>
        <end position="417"/>
    </location>
</feature>
<feature type="transmembrane region" description="Helical" evidence="8">
    <location>
        <begin position="387"/>
        <end position="408"/>
    </location>
</feature>
<sequence>MNPVVAPAVTPLSSTESVAVTRRWTQRGTAEYRRMNLALFLAGFASFSLMYCVQPLLVPFARQFHLSATGSSLALSLTTGVLAISIPFIGALSERYGRRGLMAVSMISAAILNLLAGVAPTWSSLLVLRALEGLALGGVPAVAMTYLAEEIEPQGLGFSMGLYVSGTAFGGMLGRVGMGMLSDIGSWRTAMMVLATIDLAAAIGFVVLLPRSKGFVPRRRWDVGFHVQAWKSHLSHGGLIHLFALAFVVMGMFVTIYNYAGFRLSGPEFGLDQTRIGFIFLAYILGMVASPVAGLAANRWGRVPVLVSGVLIALSGIVVTLTHQMAGVIVGIALITVGFFSTHSLASAWVGRLGAARKGHAAALYLLAYYLGSSLLGSAAGDFWQRAQWHGVVAFTTVLLGVALSLVWSMRRFDDLRVETSAPQSAVGGRA</sequence>
<gene>
    <name evidence="10" type="ORF">G7Y82_14830</name>
</gene>
<dbReference type="GO" id="GO:0005886">
    <property type="term" value="C:plasma membrane"/>
    <property type="evidence" value="ECO:0007669"/>
    <property type="project" value="UniProtKB-SubCell"/>
</dbReference>
<feature type="transmembrane region" description="Helical" evidence="8">
    <location>
        <begin position="126"/>
        <end position="148"/>
    </location>
</feature>
<evidence type="ECO:0000313" key="10">
    <source>
        <dbReference type="EMBL" id="NKF23592.1"/>
    </source>
</evidence>
<keyword evidence="3" id="KW-0813">Transport</keyword>
<keyword evidence="7 8" id="KW-0472">Membrane</keyword>
<evidence type="ECO:0000256" key="1">
    <source>
        <dbReference type="ARBA" id="ARBA00004651"/>
    </source>
</evidence>
<evidence type="ECO:0000313" key="11">
    <source>
        <dbReference type="Proteomes" id="UP000653472"/>
    </source>
</evidence>
<evidence type="ECO:0000256" key="8">
    <source>
        <dbReference type="SAM" id="Phobius"/>
    </source>
</evidence>
<dbReference type="Pfam" id="PF07690">
    <property type="entry name" value="MFS_1"/>
    <property type="match status" value="1"/>
</dbReference>
<evidence type="ECO:0000259" key="9">
    <source>
        <dbReference type="PROSITE" id="PS50850"/>
    </source>
</evidence>
<feature type="transmembrane region" description="Helical" evidence="8">
    <location>
        <begin position="362"/>
        <end position="381"/>
    </location>
</feature>